<dbReference type="EMBL" id="CP022386">
    <property type="protein sequence ID" value="ATA86491.1"/>
    <property type="molecule type" value="Genomic_DNA"/>
</dbReference>
<dbReference type="InterPro" id="IPR017453">
    <property type="entry name" value="GCV_H_sub"/>
</dbReference>
<evidence type="ECO:0000313" key="6">
    <source>
        <dbReference type="EMBL" id="ATA86491.1"/>
    </source>
</evidence>
<dbReference type="SUPFAM" id="SSF51230">
    <property type="entry name" value="Single hybrid motif"/>
    <property type="match status" value="1"/>
</dbReference>
<sequence length="125" mass="14258">MNLPEELRYTAEHLWIRSEGDLFYAGITDFAQQQLSDIVYVEVETEGETLGKDQVFGTIEAVKTLSDLFMPLSGEIIAFNKELVRKPEQINKTPYESWIIQIKPTAPAELEELLSAEEYASMINE</sequence>
<accession>A0A250FN92</accession>
<feature type="modified residue" description="N6-lipoyllysine" evidence="3 4">
    <location>
        <position position="63"/>
    </location>
</feature>
<dbReference type="PANTHER" id="PTHR11715">
    <property type="entry name" value="GLYCINE CLEAVAGE SYSTEM H PROTEIN"/>
    <property type="match status" value="1"/>
</dbReference>
<dbReference type="GO" id="GO:0005829">
    <property type="term" value="C:cytosol"/>
    <property type="evidence" value="ECO:0007669"/>
    <property type="project" value="TreeGrafter"/>
</dbReference>
<dbReference type="InterPro" id="IPR000089">
    <property type="entry name" value="Biotin_lipoyl"/>
</dbReference>
<dbReference type="GeneID" id="84807829"/>
<comment type="function">
    <text evidence="3">The glycine cleavage system catalyzes the degradation of glycine. The H protein shuttles the methylamine group of glycine from the P protein to the T protein.</text>
</comment>
<gene>
    <name evidence="3 6" type="primary">gcvH</name>
    <name evidence="6" type="ORF">CGC50_04535</name>
</gene>
<dbReference type="InterPro" id="IPR002930">
    <property type="entry name" value="GCV_H"/>
</dbReference>
<evidence type="ECO:0000256" key="4">
    <source>
        <dbReference type="PIRSR" id="PIRSR617453-50"/>
    </source>
</evidence>
<dbReference type="GO" id="GO:0009249">
    <property type="term" value="P:protein lipoylation"/>
    <property type="evidence" value="ECO:0007669"/>
    <property type="project" value="TreeGrafter"/>
</dbReference>
<evidence type="ECO:0000259" key="5">
    <source>
        <dbReference type="PROSITE" id="PS50968"/>
    </source>
</evidence>
<evidence type="ECO:0000256" key="3">
    <source>
        <dbReference type="HAMAP-Rule" id="MF_00272"/>
    </source>
</evidence>
<dbReference type="PROSITE" id="PS50968">
    <property type="entry name" value="BIOTINYL_LIPOYL"/>
    <property type="match status" value="1"/>
</dbReference>
<dbReference type="GO" id="GO:0005960">
    <property type="term" value="C:glycine cleavage complex"/>
    <property type="evidence" value="ECO:0007669"/>
    <property type="project" value="InterPro"/>
</dbReference>
<dbReference type="CDD" id="cd06848">
    <property type="entry name" value="GCS_H"/>
    <property type="match status" value="1"/>
</dbReference>
<dbReference type="GO" id="GO:0019464">
    <property type="term" value="P:glycine decarboxylation via glycine cleavage system"/>
    <property type="evidence" value="ECO:0007669"/>
    <property type="project" value="UniProtKB-UniRule"/>
</dbReference>
<comment type="cofactor">
    <cofactor evidence="3">
        <name>(R)-lipoate</name>
        <dbReference type="ChEBI" id="CHEBI:83088"/>
    </cofactor>
    <text evidence="3">Binds 1 lipoyl cofactor covalently.</text>
</comment>
<evidence type="ECO:0000256" key="1">
    <source>
        <dbReference type="ARBA" id="ARBA00009249"/>
    </source>
</evidence>
<reference evidence="7" key="1">
    <citation type="submission" date="2017-06" db="EMBL/GenBank/DDBJ databases">
        <title>Capnocytophaga spp. assemblies.</title>
        <authorList>
            <person name="Gulvik C.A."/>
        </authorList>
    </citation>
    <scope>NUCLEOTIDE SEQUENCE [LARGE SCALE GENOMIC DNA]</scope>
    <source>
        <strain evidence="7">H1496</strain>
    </source>
</reference>
<dbReference type="AlphaFoldDB" id="A0A250FN92"/>
<name>A0A250FN92_9FLAO</name>
<dbReference type="RefSeq" id="WP_095909868.1">
    <property type="nucleotide sequence ID" value="NZ_CAUPXI010000004.1"/>
</dbReference>
<dbReference type="HAMAP" id="MF_00272">
    <property type="entry name" value="GcvH"/>
    <property type="match status" value="1"/>
</dbReference>
<dbReference type="NCBIfam" id="TIGR00527">
    <property type="entry name" value="gcvH"/>
    <property type="match status" value="1"/>
</dbReference>
<dbReference type="Gene3D" id="2.40.50.100">
    <property type="match status" value="1"/>
</dbReference>
<dbReference type="InterPro" id="IPR011053">
    <property type="entry name" value="Single_hybrid_motif"/>
</dbReference>
<dbReference type="Pfam" id="PF01597">
    <property type="entry name" value="GCV_H"/>
    <property type="match status" value="1"/>
</dbReference>
<dbReference type="InterPro" id="IPR033753">
    <property type="entry name" value="GCV_H/Fam206"/>
</dbReference>
<dbReference type="Proteomes" id="UP000217250">
    <property type="component" value="Chromosome"/>
</dbReference>
<comment type="subunit">
    <text evidence="3">The glycine cleavage system is composed of four proteins: P, T, L and H.</text>
</comment>
<protein>
    <recommendedName>
        <fullName evidence="3">Glycine cleavage system H protein</fullName>
    </recommendedName>
</protein>
<keyword evidence="2 3" id="KW-0450">Lipoyl</keyword>
<dbReference type="KEGG" id="cgh:CGC50_04535"/>
<proteinExistence type="inferred from homology"/>
<evidence type="ECO:0000256" key="2">
    <source>
        <dbReference type="ARBA" id="ARBA00022823"/>
    </source>
</evidence>
<organism evidence="6 7">
    <name type="scientific">Capnocytophaga gingivalis</name>
    <dbReference type="NCBI Taxonomy" id="1017"/>
    <lineage>
        <taxon>Bacteria</taxon>
        <taxon>Pseudomonadati</taxon>
        <taxon>Bacteroidota</taxon>
        <taxon>Flavobacteriia</taxon>
        <taxon>Flavobacteriales</taxon>
        <taxon>Flavobacteriaceae</taxon>
        <taxon>Capnocytophaga</taxon>
    </lineage>
</organism>
<dbReference type="OrthoDB" id="9796712at2"/>
<feature type="domain" description="Lipoyl-binding" evidence="5">
    <location>
        <begin position="22"/>
        <end position="103"/>
    </location>
</feature>
<dbReference type="NCBIfam" id="NF002270">
    <property type="entry name" value="PRK01202.1"/>
    <property type="match status" value="1"/>
</dbReference>
<comment type="similarity">
    <text evidence="1 3">Belongs to the GcvH family.</text>
</comment>
<evidence type="ECO:0000313" key="7">
    <source>
        <dbReference type="Proteomes" id="UP000217250"/>
    </source>
</evidence>
<dbReference type="PANTHER" id="PTHR11715:SF3">
    <property type="entry name" value="GLYCINE CLEAVAGE SYSTEM H PROTEIN-RELATED"/>
    <property type="match status" value="1"/>
</dbReference>